<evidence type="ECO:0000313" key="8">
    <source>
        <dbReference type="Ensembl" id="ENSSLUP00000000870.1"/>
    </source>
</evidence>
<dbReference type="Ensembl" id="ENSSLUT00000000916.1">
    <property type="protein sequence ID" value="ENSSLUP00000000870.1"/>
    <property type="gene ID" value="ENSSLUG00000000478.1"/>
</dbReference>
<keyword evidence="2" id="KW-0964">Secreted</keyword>
<evidence type="ECO:0000313" key="9">
    <source>
        <dbReference type="Proteomes" id="UP000694568"/>
    </source>
</evidence>
<dbReference type="PANTHER" id="PTHR10105">
    <property type="entry name" value="SELENOPROTEIN P"/>
    <property type="match status" value="1"/>
</dbReference>
<evidence type="ECO:0000256" key="5">
    <source>
        <dbReference type="ARBA" id="ARBA00023180"/>
    </source>
</evidence>
<evidence type="ECO:0000256" key="3">
    <source>
        <dbReference type="ARBA" id="ARBA00022729"/>
    </source>
</evidence>
<dbReference type="GO" id="GO:0008430">
    <property type="term" value="F:selenium binding"/>
    <property type="evidence" value="ECO:0007669"/>
    <property type="project" value="InterPro"/>
</dbReference>
<dbReference type="AlphaFoldDB" id="A0A8C9WUP8"/>
<organism evidence="8 9">
    <name type="scientific">Sander lucioperca</name>
    <name type="common">Pike-perch</name>
    <name type="synonym">Perca lucioperca</name>
    <dbReference type="NCBI Taxonomy" id="283035"/>
    <lineage>
        <taxon>Eukaryota</taxon>
        <taxon>Metazoa</taxon>
        <taxon>Chordata</taxon>
        <taxon>Craniata</taxon>
        <taxon>Vertebrata</taxon>
        <taxon>Euteleostomi</taxon>
        <taxon>Actinopterygii</taxon>
        <taxon>Neopterygii</taxon>
        <taxon>Teleostei</taxon>
        <taxon>Neoteleostei</taxon>
        <taxon>Acanthomorphata</taxon>
        <taxon>Eupercaria</taxon>
        <taxon>Perciformes</taxon>
        <taxon>Percoidei</taxon>
        <taxon>Percidae</taxon>
        <taxon>Luciopercinae</taxon>
        <taxon>Sander</taxon>
    </lineage>
</organism>
<reference evidence="8" key="1">
    <citation type="submission" date="2025-08" db="UniProtKB">
        <authorList>
            <consortium name="Ensembl"/>
        </authorList>
    </citation>
    <scope>IDENTIFICATION</scope>
</reference>
<name>A0A8C9WUP8_SANLU</name>
<dbReference type="Proteomes" id="UP000694568">
    <property type="component" value="Unplaced"/>
</dbReference>
<keyword evidence="4" id="KW-0712">Selenocysteine</keyword>
<accession>A0A8C9WUP8</accession>
<gene>
    <name evidence="8" type="primary">selenop</name>
</gene>
<feature type="region of interest" description="Disordered" evidence="6">
    <location>
        <begin position="90"/>
        <end position="154"/>
    </location>
</feature>
<feature type="compositionally biased region" description="Basic residues" evidence="6">
    <location>
        <begin position="108"/>
        <end position="141"/>
    </location>
</feature>
<proteinExistence type="predicted"/>
<dbReference type="InterPro" id="IPR007671">
    <property type="entry name" value="Selenoprotein-P_N"/>
</dbReference>
<dbReference type="GO" id="GO:0001887">
    <property type="term" value="P:selenium compound metabolic process"/>
    <property type="evidence" value="ECO:0007669"/>
    <property type="project" value="TreeGrafter"/>
</dbReference>
<dbReference type="Pfam" id="PF04592">
    <property type="entry name" value="SelP_N"/>
    <property type="match status" value="1"/>
</dbReference>
<keyword evidence="3" id="KW-0732">Signal</keyword>
<keyword evidence="9" id="KW-1185">Reference proteome</keyword>
<feature type="domain" description="Selenoprotein P N-terminal" evidence="7">
    <location>
        <begin position="1"/>
        <end position="154"/>
    </location>
</feature>
<dbReference type="InterPro" id="IPR037941">
    <property type="entry name" value="SeP"/>
</dbReference>
<dbReference type="GeneTree" id="ENSGT00510000049326"/>
<evidence type="ECO:0000259" key="7">
    <source>
        <dbReference type="Pfam" id="PF04592"/>
    </source>
</evidence>
<dbReference type="PANTHER" id="PTHR10105:SF3">
    <property type="entry name" value="SELENOPROTEIN P"/>
    <property type="match status" value="1"/>
</dbReference>
<sequence length="174" mass="19354">MVVNQQTEQARRLHTMLAQRLSENITLYKQDEQQPDVWKTLSGQKDDFLIYDRCGRLTHHISLPYSIIGQGHVEGAIKDTYCKRICGDSDAQPDTDATPAVQEDTGHGHGHGHGHHHGHHYGVNHGVHPRGHDHNHGHHHGSHDGAGQQGVGQHNLDVGQTQMSQEAHQVPLRP</sequence>
<comment type="subcellular location">
    <subcellularLocation>
        <location evidence="1">Secreted</location>
    </subcellularLocation>
</comment>
<keyword evidence="5" id="KW-0325">Glycoprotein</keyword>
<evidence type="ECO:0000256" key="1">
    <source>
        <dbReference type="ARBA" id="ARBA00004613"/>
    </source>
</evidence>
<evidence type="ECO:0000256" key="6">
    <source>
        <dbReference type="SAM" id="MobiDB-lite"/>
    </source>
</evidence>
<evidence type="ECO:0000256" key="2">
    <source>
        <dbReference type="ARBA" id="ARBA00022525"/>
    </source>
</evidence>
<protein>
    <recommendedName>
        <fullName evidence="7">Selenoprotein P N-terminal domain-containing protein</fullName>
    </recommendedName>
</protein>
<reference evidence="8" key="2">
    <citation type="submission" date="2025-09" db="UniProtKB">
        <authorList>
            <consortium name="Ensembl"/>
        </authorList>
    </citation>
    <scope>IDENTIFICATION</scope>
</reference>
<evidence type="ECO:0000256" key="4">
    <source>
        <dbReference type="ARBA" id="ARBA00022933"/>
    </source>
</evidence>
<dbReference type="GO" id="GO:0005576">
    <property type="term" value="C:extracellular region"/>
    <property type="evidence" value="ECO:0007669"/>
    <property type="project" value="UniProtKB-SubCell"/>
</dbReference>